<name>A0ABY4N762_9MICO</name>
<feature type="compositionally biased region" description="Basic residues" evidence="1">
    <location>
        <begin position="12"/>
        <end position="25"/>
    </location>
</feature>
<feature type="domain" description="Helix-hairpin-helix DNA-binding motif class 1" evidence="2">
    <location>
        <begin position="334"/>
        <end position="353"/>
    </location>
</feature>
<dbReference type="InterPro" id="IPR003583">
    <property type="entry name" value="Hlx-hairpin-Hlx_DNA-bd_motif"/>
</dbReference>
<organism evidence="3 4">
    <name type="scientific">Brachybacterium kimchii</name>
    <dbReference type="NCBI Taxonomy" id="2942909"/>
    <lineage>
        <taxon>Bacteria</taxon>
        <taxon>Bacillati</taxon>
        <taxon>Actinomycetota</taxon>
        <taxon>Actinomycetes</taxon>
        <taxon>Micrococcales</taxon>
        <taxon>Dermabacteraceae</taxon>
        <taxon>Brachybacterium</taxon>
    </lineage>
</organism>
<keyword evidence="4" id="KW-1185">Reference proteome</keyword>
<accession>A0ABY4N762</accession>
<feature type="compositionally biased region" description="Low complexity" evidence="1">
    <location>
        <begin position="155"/>
        <end position="175"/>
    </location>
</feature>
<dbReference type="Gene3D" id="3.10.560.10">
    <property type="entry name" value="Outer membrane lipoprotein wza domain like"/>
    <property type="match status" value="1"/>
</dbReference>
<evidence type="ECO:0000313" key="3">
    <source>
        <dbReference type="EMBL" id="UQN30389.1"/>
    </source>
</evidence>
<feature type="region of interest" description="Disordered" evidence="1">
    <location>
        <begin position="241"/>
        <end position="299"/>
    </location>
</feature>
<dbReference type="InterPro" id="IPR019554">
    <property type="entry name" value="Soluble_ligand-bd"/>
</dbReference>
<feature type="domain" description="Helix-hairpin-helix DNA-binding motif class 1" evidence="2">
    <location>
        <begin position="304"/>
        <end position="323"/>
    </location>
</feature>
<dbReference type="NCBIfam" id="TIGR00426">
    <property type="entry name" value="competence protein ComEA helix-hairpin-helix repeat region"/>
    <property type="match status" value="1"/>
</dbReference>
<dbReference type="InterPro" id="IPR004509">
    <property type="entry name" value="Competence_ComEA_HhH"/>
</dbReference>
<feature type="compositionally biased region" description="Gly residues" evidence="1">
    <location>
        <begin position="176"/>
        <end position="186"/>
    </location>
</feature>
<reference evidence="3" key="1">
    <citation type="submission" date="2022-05" db="EMBL/GenBank/DDBJ databases">
        <title>Genomic analysis of Brachybacterium sp. CBA3104.</title>
        <authorList>
            <person name="Roh S.W."/>
            <person name="Kim Y.B."/>
            <person name="Kim Y."/>
        </authorList>
    </citation>
    <scope>NUCLEOTIDE SEQUENCE</scope>
    <source>
        <strain evidence="3">CBA3104</strain>
    </source>
</reference>
<dbReference type="SUPFAM" id="SSF142984">
    <property type="entry name" value="Nqo1 middle domain-like"/>
    <property type="match status" value="1"/>
</dbReference>
<dbReference type="SUPFAM" id="SSF47781">
    <property type="entry name" value="RuvA domain 2-like"/>
    <property type="match status" value="1"/>
</dbReference>
<proteinExistence type="predicted"/>
<protein>
    <submittedName>
        <fullName evidence="3">ComEA family DNA-binding protein</fullName>
    </submittedName>
</protein>
<gene>
    <name evidence="3" type="ORF">M4486_03335</name>
</gene>
<dbReference type="PANTHER" id="PTHR21180">
    <property type="entry name" value="ENDONUCLEASE/EXONUCLEASE/PHOSPHATASE FAMILY DOMAIN-CONTAINING PROTEIN 1"/>
    <property type="match status" value="1"/>
</dbReference>
<feature type="compositionally biased region" description="Gly residues" evidence="1">
    <location>
        <begin position="145"/>
        <end position="154"/>
    </location>
</feature>
<dbReference type="SMART" id="SM00278">
    <property type="entry name" value="HhH1"/>
    <property type="match status" value="2"/>
</dbReference>
<feature type="compositionally biased region" description="Low complexity" evidence="1">
    <location>
        <begin position="1"/>
        <end position="11"/>
    </location>
</feature>
<keyword evidence="3" id="KW-0238">DNA-binding</keyword>
<dbReference type="RefSeq" id="WP_249479648.1">
    <property type="nucleotide sequence ID" value="NZ_CP097218.1"/>
</dbReference>
<evidence type="ECO:0000259" key="2">
    <source>
        <dbReference type="SMART" id="SM00278"/>
    </source>
</evidence>
<feature type="compositionally biased region" description="Basic and acidic residues" evidence="1">
    <location>
        <begin position="45"/>
        <end position="58"/>
    </location>
</feature>
<dbReference type="Pfam" id="PF10531">
    <property type="entry name" value="SLBB"/>
    <property type="match status" value="1"/>
</dbReference>
<dbReference type="Gene3D" id="1.10.150.320">
    <property type="entry name" value="Photosystem II 12 kDa extrinsic protein"/>
    <property type="match status" value="1"/>
</dbReference>
<sequence>MSHASRSARPTGRARSRTSRSRRRGDHSAPARPRPGRHRRRDPGRRREADGAQDHTALEDFGWESEDDLVDVREHRGTERAPWWQRIPRPSPAALAGIAVLVLIAGASIHLTGRGSAVAGSAPTTPATSSSAASASASSDPSSAEGGGTGGERPVGGAASPSASATASSSADASGEAGGPSGGAGEGTVVVYVSGAVEDPGVVELPAGSRVADALEEAGGQTKTADLTSVNLARVLVDAEQIQVPEEGEEPAGEAAPGSTGEAGTSGGAGASGSSADTGQSSGGAASPDGSGAAAIDINTADADQLDELPGVGPAIAQRIIDHREQNGPFASVDDLAEVSGIGPATLEKIRPQATV</sequence>
<dbReference type="InterPro" id="IPR010994">
    <property type="entry name" value="RuvA_2-like"/>
</dbReference>
<feature type="compositionally biased region" description="Low complexity" evidence="1">
    <location>
        <begin position="116"/>
        <end position="144"/>
    </location>
</feature>
<dbReference type="Pfam" id="PF12836">
    <property type="entry name" value="HHH_3"/>
    <property type="match status" value="1"/>
</dbReference>
<dbReference type="GO" id="GO:0003677">
    <property type="term" value="F:DNA binding"/>
    <property type="evidence" value="ECO:0007669"/>
    <property type="project" value="UniProtKB-KW"/>
</dbReference>
<dbReference type="InterPro" id="IPR051675">
    <property type="entry name" value="Endo/Exo/Phosphatase_dom_1"/>
</dbReference>
<feature type="compositionally biased region" description="Low complexity" evidence="1">
    <location>
        <begin position="272"/>
        <end position="299"/>
    </location>
</feature>
<dbReference type="PANTHER" id="PTHR21180:SF32">
    <property type="entry name" value="ENDONUCLEASE_EXONUCLEASE_PHOSPHATASE FAMILY DOMAIN-CONTAINING PROTEIN 1"/>
    <property type="match status" value="1"/>
</dbReference>
<dbReference type="EMBL" id="CP097218">
    <property type="protein sequence ID" value="UQN30389.1"/>
    <property type="molecule type" value="Genomic_DNA"/>
</dbReference>
<evidence type="ECO:0000256" key="1">
    <source>
        <dbReference type="SAM" id="MobiDB-lite"/>
    </source>
</evidence>
<feature type="compositionally biased region" description="Basic residues" evidence="1">
    <location>
        <begin position="34"/>
        <end position="44"/>
    </location>
</feature>
<dbReference type="Proteomes" id="UP001055868">
    <property type="component" value="Chromosome"/>
</dbReference>
<evidence type="ECO:0000313" key="4">
    <source>
        <dbReference type="Proteomes" id="UP001055868"/>
    </source>
</evidence>
<feature type="region of interest" description="Disordered" evidence="1">
    <location>
        <begin position="115"/>
        <end position="187"/>
    </location>
</feature>
<feature type="compositionally biased region" description="Low complexity" evidence="1">
    <location>
        <begin position="253"/>
        <end position="263"/>
    </location>
</feature>
<feature type="region of interest" description="Disordered" evidence="1">
    <location>
        <begin position="1"/>
        <end position="67"/>
    </location>
</feature>